<dbReference type="PROSITE" id="PS50922">
    <property type="entry name" value="TLC"/>
    <property type="match status" value="1"/>
</dbReference>
<comment type="similarity">
    <text evidence="2">Belongs to the sphingosine N-acyltransferase family.</text>
</comment>
<keyword evidence="4 8" id="KW-1133">Transmembrane helix</keyword>
<protein>
    <recommendedName>
        <fullName evidence="9">TLC domain-containing protein</fullName>
    </recommendedName>
</protein>
<evidence type="ECO:0000256" key="5">
    <source>
        <dbReference type="ARBA" id="ARBA00023136"/>
    </source>
</evidence>
<evidence type="ECO:0000259" key="9">
    <source>
        <dbReference type="PROSITE" id="PS50922"/>
    </source>
</evidence>
<dbReference type="InterPro" id="IPR016439">
    <property type="entry name" value="Lag1/Lac1-like"/>
</dbReference>
<keyword evidence="3 6" id="KW-0812">Transmembrane</keyword>
<proteinExistence type="inferred from homology"/>
<organism evidence="10 11">
    <name type="scientific">Stereocaulon virgatum</name>
    <dbReference type="NCBI Taxonomy" id="373712"/>
    <lineage>
        <taxon>Eukaryota</taxon>
        <taxon>Fungi</taxon>
        <taxon>Dikarya</taxon>
        <taxon>Ascomycota</taxon>
        <taxon>Pezizomycotina</taxon>
        <taxon>Lecanoromycetes</taxon>
        <taxon>OSLEUM clade</taxon>
        <taxon>Lecanoromycetidae</taxon>
        <taxon>Lecanorales</taxon>
        <taxon>Lecanorineae</taxon>
        <taxon>Stereocaulaceae</taxon>
        <taxon>Stereocaulon</taxon>
    </lineage>
</organism>
<evidence type="ECO:0000313" key="11">
    <source>
        <dbReference type="Proteomes" id="UP001590950"/>
    </source>
</evidence>
<gene>
    <name evidence="10" type="ORF">N7G274_007903</name>
</gene>
<comment type="caution">
    <text evidence="10">The sequence shown here is derived from an EMBL/GenBank/DDBJ whole genome shotgun (WGS) entry which is preliminary data.</text>
</comment>
<evidence type="ECO:0000256" key="8">
    <source>
        <dbReference type="SAM" id="Phobius"/>
    </source>
</evidence>
<feature type="compositionally biased region" description="Low complexity" evidence="7">
    <location>
        <begin position="372"/>
        <end position="386"/>
    </location>
</feature>
<keyword evidence="5 6" id="KW-0472">Membrane</keyword>
<feature type="transmembrane region" description="Helical" evidence="8">
    <location>
        <begin position="67"/>
        <end position="96"/>
    </location>
</feature>
<feature type="compositionally biased region" description="Acidic residues" evidence="7">
    <location>
        <begin position="348"/>
        <end position="364"/>
    </location>
</feature>
<feature type="transmembrane region" description="Helical" evidence="8">
    <location>
        <begin position="108"/>
        <end position="131"/>
    </location>
</feature>
<dbReference type="PIRSF" id="PIRSF005225">
    <property type="entry name" value="LAG1_LAC1"/>
    <property type="match status" value="1"/>
</dbReference>
<evidence type="ECO:0000256" key="4">
    <source>
        <dbReference type="ARBA" id="ARBA00022989"/>
    </source>
</evidence>
<dbReference type="PANTHER" id="PTHR12560:SF0">
    <property type="entry name" value="LD18904P"/>
    <property type="match status" value="1"/>
</dbReference>
<dbReference type="InterPro" id="IPR006634">
    <property type="entry name" value="TLC-dom"/>
</dbReference>
<sequence>MAVRHQHLFANWTTRKQIVVSWSLILVVLSIHISTPYARRFTRPLFELSYPNGNGEYLQGSEDALFVLGWLVLMTAIRATIIEGVYQFVTWLFLMAHKERMRFAEQGFLLVYYGTSFALGMHLFMHSSYWLNFEELWSTWPSRQISGDLKWYYLVQLAFWLQQLLAINLEKRRKDYSQMFTHHIVTSFLMYVAYTYRWTKVGHVVLVIMDVVDFLLPLAKMLKYLHCEAACNTMFAIFLTTWLVARHGVYNWLCYSIARDVPRVMPFACYSGATQEVETDPGRLGRLRYMEPFFDQNGTICLDRSIKWVFLGLLFMLQILSIVWFTMILKVALCVLKGESANDTRSGDEDEDDEEEEEVEEEHEDIYTNGHSSGKPISSSSAKAKSTGIEPPPRQTGLFQGTGLIRVPGSRDRKALIGRVGCNG</sequence>
<feature type="transmembrane region" description="Helical" evidence="8">
    <location>
        <begin position="308"/>
        <end position="336"/>
    </location>
</feature>
<feature type="transmembrane region" description="Helical" evidence="8">
    <location>
        <begin position="151"/>
        <end position="169"/>
    </location>
</feature>
<evidence type="ECO:0000256" key="7">
    <source>
        <dbReference type="SAM" id="MobiDB-lite"/>
    </source>
</evidence>
<feature type="region of interest" description="Disordered" evidence="7">
    <location>
        <begin position="341"/>
        <end position="405"/>
    </location>
</feature>
<dbReference type="EMBL" id="JBEFKJ010000026">
    <property type="protein sequence ID" value="KAL2039235.1"/>
    <property type="molecule type" value="Genomic_DNA"/>
</dbReference>
<evidence type="ECO:0000256" key="6">
    <source>
        <dbReference type="PROSITE-ProRule" id="PRU00205"/>
    </source>
</evidence>
<dbReference type="SMART" id="SM00724">
    <property type="entry name" value="TLC"/>
    <property type="match status" value="1"/>
</dbReference>
<comment type="subcellular location">
    <subcellularLocation>
        <location evidence="1">Membrane</location>
        <topology evidence="1">Multi-pass membrane protein</topology>
    </subcellularLocation>
</comment>
<evidence type="ECO:0000313" key="10">
    <source>
        <dbReference type="EMBL" id="KAL2039235.1"/>
    </source>
</evidence>
<accession>A0ABR4A1D1</accession>
<evidence type="ECO:0000256" key="2">
    <source>
        <dbReference type="ARBA" id="ARBA00009808"/>
    </source>
</evidence>
<feature type="transmembrane region" description="Helical" evidence="8">
    <location>
        <begin position="200"/>
        <end position="218"/>
    </location>
</feature>
<evidence type="ECO:0000256" key="1">
    <source>
        <dbReference type="ARBA" id="ARBA00004141"/>
    </source>
</evidence>
<dbReference type="Proteomes" id="UP001590950">
    <property type="component" value="Unassembled WGS sequence"/>
</dbReference>
<feature type="transmembrane region" description="Helical" evidence="8">
    <location>
        <begin position="225"/>
        <end position="245"/>
    </location>
</feature>
<reference evidence="10 11" key="1">
    <citation type="submission" date="2024-09" db="EMBL/GenBank/DDBJ databases">
        <title>Rethinking Asexuality: The Enigmatic Case of Functional Sexual Genes in Lepraria (Stereocaulaceae).</title>
        <authorList>
            <person name="Doellman M."/>
            <person name="Sun Y."/>
            <person name="Barcenas-Pena A."/>
            <person name="Lumbsch H.T."/>
            <person name="Grewe F."/>
        </authorList>
    </citation>
    <scope>NUCLEOTIDE SEQUENCE [LARGE SCALE GENOMIC DNA]</scope>
    <source>
        <strain evidence="10 11">Mercado 3170</strain>
    </source>
</reference>
<feature type="domain" description="TLC" evidence="9">
    <location>
        <begin position="101"/>
        <end position="337"/>
    </location>
</feature>
<dbReference type="Pfam" id="PF03798">
    <property type="entry name" value="TRAM_LAG1_CLN8"/>
    <property type="match status" value="1"/>
</dbReference>
<dbReference type="PANTHER" id="PTHR12560">
    <property type="entry name" value="LONGEVITY ASSURANCE FACTOR 1 LAG1"/>
    <property type="match status" value="1"/>
</dbReference>
<feature type="transmembrane region" description="Helical" evidence="8">
    <location>
        <begin position="20"/>
        <end position="38"/>
    </location>
</feature>
<keyword evidence="11" id="KW-1185">Reference proteome</keyword>
<evidence type="ECO:0000256" key="3">
    <source>
        <dbReference type="ARBA" id="ARBA00022692"/>
    </source>
</evidence>
<name>A0ABR4A1D1_9LECA</name>